<proteinExistence type="predicted"/>
<protein>
    <submittedName>
        <fullName evidence="2">Solute carrier family 35 member F6</fullName>
    </submittedName>
</protein>
<organism evidence="2 3">
    <name type="scientific">Portunus trituberculatus</name>
    <name type="common">Swimming crab</name>
    <name type="synonym">Neptunus trituberculatus</name>
    <dbReference type="NCBI Taxonomy" id="210409"/>
    <lineage>
        <taxon>Eukaryota</taxon>
        <taxon>Metazoa</taxon>
        <taxon>Ecdysozoa</taxon>
        <taxon>Arthropoda</taxon>
        <taxon>Crustacea</taxon>
        <taxon>Multicrustacea</taxon>
        <taxon>Malacostraca</taxon>
        <taxon>Eumalacostraca</taxon>
        <taxon>Eucarida</taxon>
        <taxon>Decapoda</taxon>
        <taxon>Pleocyemata</taxon>
        <taxon>Brachyura</taxon>
        <taxon>Eubrachyura</taxon>
        <taxon>Portunoidea</taxon>
        <taxon>Portunidae</taxon>
        <taxon>Portuninae</taxon>
        <taxon>Portunus</taxon>
    </lineage>
</organism>
<feature type="transmembrane region" description="Helical" evidence="1">
    <location>
        <begin position="95"/>
        <end position="124"/>
    </location>
</feature>
<dbReference type="PANTHER" id="PTHR13146:SF0">
    <property type="entry name" value="SOLUTE CARRIER FAMILY 35 MEMBER F6"/>
    <property type="match status" value="1"/>
</dbReference>
<keyword evidence="1" id="KW-1133">Transmembrane helix</keyword>
<accession>A0A5B7HAQ1</accession>
<name>A0A5B7HAQ1_PORTR</name>
<keyword evidence="1" id="KW-0472">Membrane</keyword>
<dbReference type="Proteomes" id="UP000324222">
    <property type="component" value="Unassembled WGS sequence"/>
</dbReference>
<evidence type="ECO:0000313" key="2">
    <source>
        <dbReference type="EMBL" id="MPC69811.1"/>
    </source>
</evidence>
<dbReference type="EMBL" id="VSRR010030037">
    <property type="protein sequence ID" value="MPC69811.1"/>
    <property type="molecule type" value="Genomic_DNA"/>
</dbReference>
<dbReference type="PANTHER" id="PTHR13146">
    <property type="match status" value="1"/>
</dbReference>
<keyword evidence="3" id="KW-1185">Reference proteome</keyword>
<feature type="transmembrane region" description="Helical" evidence="1">
    <location>
        <begin position="136"/>
        <end position="155"/>
    </location>
</feature>
<dbReference type="GO" id="GO:0016020">
    <property type="term" value="C:membrane"/>
    <property type="evidence" value="ECO:0007669"/>
    <property type="project" value="TreeGrafter"/>
</dbReference>
<feature type="transmembrane region" description="Helical" evidence="1">
    <location>
        <begin position="51"/>
        <end position="75"/>
    </location>
</feature>
<reference evidence="2 3" key="1">
    <citation type="submission" date="2019-05" db="EMBL/GenBank/DDBJ databases">
        <title>Another draft genome of Portunus trituberculatus and its Hox gene families provides insights of decapod evolution.</title>
        <authorList>
            <person name="Jeong J.-H."/>
            <person name="Song I."/>
            <person name="Kim S."/>
            <person name="Choi T."/>
            <person name="Kim D."/>
            <person name="Ryu S."/>
            <person name="Kim W."/>
        </authorList>
    </citation>
    <scope>NUCLEOTIDE SEQUENCE [LARGE SCALE GENOMIC DNA]</scope>
    <source>
        <tissue evidence="2">Muscle</tissue>
    </source>
</reference>
<gene>
    <name evidence="2" type="primary">SLC35F6_2</name>
    <name evidence="2" type="ORF">E2C01_064042</name>
</gene>
<evidence type="ECO:0000313" key="3">
    <source>
        <dbReference type="Proteomes" id="UP000324222"/>
    </source>
</evidence>
<comment type="caution">
    <text evidence="2">The sequence shown here is derived from an EMBL/GenBank/DDBJ whole genome shotgun (WGS) entry which is preliminary data.</text>
</comment>
<keyword evidence="1" id="KW-0812">Transmembrane</keyword>
<evidence type="ECO:0000256" key="1">
    <source>
        <dbReference type="SAM" id="Phobius"/>
    </source>
</evidence>
<sequence>MAQIVTATQMVIEERFVIKHNVPPLLAVGWEGECQSSRVPGYQGDSNHFPVYHCLCTAGTFGFLTLSVLLVPMYYIPAGKLSGNENGTLEDAIDAFVQIGNSALLALSLLMNIVSIAFFNFAGISVTKELSATTRMVLDSVRTFVIWVFTLLVQWETFQYLQVGGSYHHRLYLY</sequence>
<dbReference type="OrthoDB" id="29773at2759"/>
<dbReference type="AlphaFoldDB" id="A0A5B7HAQ1"/>